<reference evidence="2 3" key="1">
    <citation type="journal article" date="2019" name="Nat. Ecol. Evol.">
        <title>Megaphylogeny resolves global patterns of mushroom evolution.</title>
        <authorList>
            <person name="Varga T."/>
            <person name="Krizsan K."/>
            <person name="Foldi C."/>
            <person name="Dima B."/>
            <person name="Sanchez-Garcia M."/>
            <person name="Sanchez-Ramirez S."/>
            <person name="Szollosi G.J."/>
            <person name="Szarkandi J.G."/>
            <person name="Papp V."/>
            <person name="Albert L."/>
            <person name="Andreopoulos W."/>
            <person name="Angelini C."/>
            <person name="Antonin V."/>
            <person name="Barry K.W."/>
            <person name="Bougher N.L."/>
            <person name="Buchanan P."/>
            <person name="Buyck B."/>
            <person name="Bense V."/>
            <person name="Catcheside P."/>
            <person name="Chovatia M."/>
            <person name="Cooper J."/>
            <person name="Damon W."/>
            <person name="Desjardin D."/>
            <person name="Finy P."/>
            <person name="Geml J."/>
            <person name="Haridas S."/>
            <person name="Hughes K."/>
            <person name="Justo A."/>
            <person name="Karasinski D."/>
            <person name="Kautmanova I."/>
            <person name="Kiss B."/>
            <person name="Kocsube S."/>
            <person name="Kotiranta H."/>
            <person name="LaButti K.M."/>
            <person name="Lechner B.E."/>
            <person name="Liimatainen K."/>
            <person name="Lipzen A."/>
            <person name="Lukacs Z."/>
            <person name="Mihaltcheva S."/>
            <person name="Morgado L.N."/>
            <person name="Niskanen T."/>
            <person name="Noordeloos M.E."/>
            <person name="Ohm R.A."/>
            <person name="Ortiz-Santana B."/>
            <person name="Ovrebo C."/>
            <person name="Racz N."/>
            <person name="Riley R."/>
            <person name="Savchenko A."/>
            <person name="Shiryaev A."/>
            <person name="Soop K."/>
            <person name="Spirin V."/>
            <person name="Szebenyi C."/>
            <person name="Tomsovsky M."/>
            <person name="Tulloss R.E."/>
            <person name="Uehling J."/>
            <person name="Grigoriev I.V."/>
            <person name="Vagvolgyi C."/>
            <person name="Papp T."/>
            <person name="Martin F.M."/>
            <person name="Miettinen O."/>
            <person name="Hibbett D.S."/>
            <person name="Nagy L.G."/>
        </authorList>
    </citation>
    <scope>NUCLEOTIDE SEQUENCE [LARGE SCALE GENOMIC DNA]</scope>
    <source>
        <strain evidence="2 3">OMC1185</strain>
    </source>
</reference>
<dbReference type="InterPro" id="IPR024655">
    <property type="entry name" value="Asl1_glyco_hydro_catalytic"/>
</dbReference>
<feature type="domain" description="Asl1-like glycosyl hydrolase catalytic" evidence="1">
    <location>
        <begin position="27"/>
        <end position="264"/>
    </location>
</feature>
<dbReference type="OrthoDB" id="5959761at2759"/>
<dbReference type="Proteomes" id="UP000305948">
    <property type="component" value="Unassembled WGS sequence"/>
</dbReference>
<dbReference type="STRING" id="5364.A0A5C3N4M6"/>
<dbReference type="AlphaFoldDB" id="A0A5C3N4M6"/>
<dbReference type="Pfam" id="PF11790">
    <property type="entry name" value="Glyco_hydro_cc"/>
    <property type="match status" value="1"/>
</dbReference>
<proteinExistence type="predicted"/>
<accession>A0A5C3N4M6</accession>
<dbReference type="SUPFAM" id="SSF51445">
    <property type="entry name" value="(Trans)glycosidases"/>
    <property type="match status" value="1"/>
</dbReference>
<dbReference type="PANTHER" id="PTHR34154">
    <property type="entry name" value="ALKALI-SENSITIVE LINKAGE PROTEIN 1"/>
    <property type="match status" value="1"/>
</dbReference>
<keyword evidence="3" id="KW-1185">Reference proteome</keyword>
<dbReference type="GO" id="GO:0016787">
    <property type="term" value="F:hydrolase activity"/>
    <property type="evidence" value="ECO:0007669"/>
    <property type="project" value="UniProtKB-KW"/>
</dbReference>
<dbReference type="EMBL" id="ML213512">
    <property type="protein sequence ID" value="TFK51098.1"/>
    <property type="molecule type" value="Genomic_DNA"/>
</dbReference>
<gene>
    <name evidence="2" type="ORF">OE88DRAFT_1630453</name>
</gene>
<evidence type="ECO:0000259" key="1">
    <source>
        <dbReference type="Pfam" id="PF11790"/>
    </source>
</evidence>
<evidence type="ECO:0000313" key="2">
    <source>
        <dbReference type="EMBL" id="TFK51098.1"/>
    </source>
</evidence>
<dbReference type="Gene3D" id="3.20.20.80">
    <property type="entry name" value="Glycosidases"/>
    <property type="match status" value="1"/>
</dbReference>
<dbReference type="GO" id="GO:0071966">
    <property type="term" value="P:fungal-type cell wall polysaccharide metabolic process"/>
    <property type="evidence" value="ECO:0007669"/>
    <property type="project" value="TreeGrafter"/>
</dbReference>
<keyword evidence="2" id="KW-0378">Hydrolase</keyword>
<dbReference type="InterPro" id="IPR053183">
    <property type="entry name" value="ASL1"/>
</dbReference>
<evidence type="ECO:0000313" key="3">
    <source>
        <dbReference type="Proteomes" id="UP000305948"/>
    </source>
</evidence>
<dbReference type="GO" id="GO:0009277">
    <property type="term" value="C:fungal-type cell wall"/>
    <property type="evidence" value="ECO:0007669"/>
    <property type="project" value="TreeGrafter"/>
</dbReference>
<organism evidence="2 3">
    <name type="scientific">Heliocybe sulcata</name>
    <dbReference type="NCBI Taxonomy" id="5364"/>
    <lineage>
        <taxon>Eukaryota</taxon>
        <taxon>Fungi</taxon>
        <taxon>Dikarya</taxon>
        <taxon>Basidiomycota</taxon>
        <taxon>Agaricomycotina</taxon>
        <taxon>Agaricomycetes</taxon>
        <taxon>Gloeophyllales</taxon>
        <taxon>Gloeophyllaceae</taxon>
        <taxon>Heliocybe</taxon>
    </lineage>
</organism>
<dbReference type="InterPro" id="IPR017853">
    <property type="entry name" value="GH"/>
</dbReference>
<sequence length="311" mass="34919">MNVDYCIAYPRIESRAVANVSSSAKAGLAWPNGNTVNMAQFLGTEKTSWYYTWSPYGISQDEDLEFVPMLWGTNQEQDWTSSINRTIRNGRVSAVLGMNEPQQSGQSNLTAQQGADMWRTYIEPLRAQGIRLGSPATSSAPSGKVWMQDWLQACNGGCTVDFVALHWYDINATNFIQYVEDFHDTFGKPIWVTEWACQNFNDANDQCSAVEISTFLNTTQSWMDRTDWVERYSWFGAMRDMQGVNEDDALMDTSGKINLLGRQYISANATGPVPGLSSGTPAMTAPRAWICLPLLLLMWPALVEWFSDTFL</sequence>
<name>A0A5C3N4M6_9AGAM</name>
<dbReference type="PANTHER" id="PTHR34154:SF3">
    <property type="entry name" value="ALKALI-SENSITIVE LINKAGE PROTEIN 1"/>
    <property type="match status" value="1"/>
</dbReference>
<protein>
    <submittedName>
        <fullName evidence="2">Glycoside hydrolase</fullName>
    </submittedName>
</protein>